<keyword evidence="3" id="KW-1185">Reference proteome</keyword>
<feature type="compositionally biased region" description="Basic and acidic residues" evidence="1">
    <location>
        <begin position="160"/>
        <end position="172"/>
    </location>
</feature>
<accession>A0ABR2MMP6</accession>
<dbReference type="Proteomes" id="UP001412067">
    <property type="component" value="Unassembled WGS sequence"/>
</dbReference>
<dbReference type="EMBL" id="JBBWWR010000006">
    <property type="protein sequence ID" value="KAK8965311.1"/>
    <property type="molecule type" value="Genomic_DNA"/>
</dbReference>
<feature type="region of interest" description="Disordered" evidence="1">
    <location>
        <begin position="81"/>
        <end position="197"/>
    </location>
</feature>
<name>A0ABR2MMP6_9ASPA</name>
<proteinExistence type="predicted"/>
<gene>
    <name evidence="2" type="ORF">KSP40_PGU013014</name>
</gene>
<reference evidence="2 3" key="1">
    <citation type="journal article" date="2022" name="Nat. Plants">
        <title>Genomes of leafy and leafless Platanthera orchids illuminate the evolution of mycoheterotrophy.</title>
        <authorList>
            <person name="Li M.H."/>
            <person name="Liu K.W."/>
            <person name="Li Z."/>
            <person name="Lu H.C."/>
            <person name="Ye Q.L."/>
            <person name="Zhang D."/>
            <person name="Wang J.Y."/>
            <person name="Li Y.F."/>
            <person name="Zhong Z.M."/>
            <person name="Liu X."/>
            <person name="Yu X."/>
            <person name="Liu D.K."/>
            <person name="Tu X.D."/>
            <person name="Liu B."/>
            <person name="Hao Y."/>
            <person name="Liao X.Y."/>
            <person name="Jiang Y.T."/>
            <person name="Sun W.H."/>
            <person name="Chen J."/>
            <person name="Chen Y.Q."/>
            <person name="Ai Y."/>
            <person name="Zhai J.W."/>
            <person name="Wu S.S."/>
            <person name="Zhou Z."/>
            <person name="Hsiao Y.Y."/>
            <person name="Wu W.L."/>
            <person name="Chen Y.Y."/>
            <person name="Lin Y.F."/>
            <person name="Hsu J.L."/>
            <person name="Li C.Y."/>
            <person name="Wang Z.W."/>
            <person name="Zhao X."/>
            <person name="Zhong W.Y."/>
            <person name="Ma X.K."/>
            <person name="Ma L."/>
            <person name="Huang J."/>
            <person name="Chen G.Z."/>
            <person name="Huang M.Z."/>
            <person name="Huang L."/>
            <person name="Peng D.H."/>
            <person name="Luo Y.B."/>
            <person name="Zou S.Q."/>
            <person name="Chen S.P."/>
            <person name="Lan S."/>
            <person name="Tsai W.C."/>
            <person name="Van de Peer Y."/>
            <person name="Liu Z.J."/>
        </authorList>
    </citation>
    <scope>NUCLEOTIDE SEQUENCE [LARGE SCALE GENOMIC DNA]</scope>
    <source>
        <strain evidence="2">Lor288</strain>
    </source>
</reference>
<evidence type="ECO:0000313" key="3">
    <source>
        <dbReference type="Proteomes" id="UP001412067"/>
    </source>
</evidence>
<protein>
    <submittedName>
        <fullName evidence="2">Uncharacterized protein</fullName>
    </submittedName>
</protein>
<evidence type="ECO:0000256" key="1">
    <source>
        <dbReference type="SAM" id="MobiDB-lite"/>
    </source>
</evidence>
<evidence type="ECO:0000313" key="2">
    <source>
        <dbReference type="EMBL" id="KAK8965311.1"/>
    </source>
</evidence>
<organism evidence="2 3">
    <name type="scientific">Platanthera guangdongensis</name>
    <dbReference type="NCBI Taxonomy" id="2320717"/>
    <lineage>
        <taxon>Eukaryota</taxon>
        <taxon>Viridiplantae</taxon>
        <taxon>Streptophyta</taxon>
        <taxon>Embryophyta</taxon>
        <taxon>Tracheophyta</taxon>
        <taxon>Spermatophyta</taxon>
        <taxon>Magnoliopsida</taxon>
        <taxon>Liliopsida</taxon>
        <taxon>Asparagales</taxon>
        <taxon>Orchidaceae</taxon>
        <taxon>Orchidoideae</taxon>
        <taxon>Orchideae</taxon>
        <taxon>Orchidinae</taxon>
        <taxon>Platanthera</taxon>
    </lineage>
</organism>
<sequence length="197" mass="21956">MAELSIPAALPNHNQLFLFPEIDHLHPPFNNSAALSGPFQRGPMYRAYADLRDWKLRLKKAGLSPSTPIPFQLKRPVVKTRPPVDQRFDPSNTPSPPFDTQWLNRSKMISPTPPRRAASLNNETKRFGNLPSGRGGPPRASSGRADEFLLMRGFSSFDESTAKNKEEGERGRRSATKGIFRKTLTAFRGPTAKTNTS</sequence>
<comment type="caution">
    <text evidence="2">The sequence shown here is derived from an EMBL/GenBank/DDBJ whole genome shotgun (WGS) entry which is preliminary data.</text>
</comment>